<dbReference type="CDD" id="cd00024">
    <property type="entry name" value="CD_CSD"/>
    <property type="match status" value="1"/>
</dbReference>
<organism evidence="4 5">
    <name type="scientific">Aphis craccivora</name>
    <name type="common">Cowpea aphid</name>
    <dbReference type="NCBI Taxonomy" id="307492"/>
    <lineage>
        <taxon>Eukaryota</taxon>
        <taxon>Metazoa</taxon>
        <taxon>Ecdysozoa</taxon>
        <taxon>Arthropoda</taxon>
        <taxon>Hexapoda</taxon>
        <taxon>Insecta</taxon>
        <taxon>Pterygota</taxon>
        <taxon>Neoptera</taxon>
        <taxon>Paraneoptera</taxon>
        <taxon>Hemiptera</taxon>
        <taxon>Sternorrhyncha</taxon>
        <taxon>Aphidomorpha</taxon>
        <taxon>Aphidoidea</taxon>
        <taxon>Aphididae</taxon>
        <taxon>Aphidini</taxon>
        <taxon>Aphis</taxon>
        <taxon>Aphis</taxon>
    </lineage>
</organism>
<dbReference type="InterPro" id="IPR023779">
    <property type="entry name" value="Chromodomain_CS"/>
</dbReference>
<dbReference type="PRINTS" id="PR00504">
    <property type="entry name" value="CHROMODOMAIN"/>
</dbReference>
<reference evidence="4 5" key="1">
    <citation type="submission" date="2019-08" db="EMBL/GenBank/DDBJ databases">
        <title>Whole genome of Aphis craccivora.</title>
        <authorList>
            <person name="Voronova N.V."/>
            <person name="Shulinski R.S."/>
            <person name="Bandarenka Y.V."/>
            <person name="Zhorov D.G."/>
            <person name="Warner D."/>
        </authorList>
    </citation>
    <scope>NUCLEOTIDE SEQUENCE [LARGE SCALE GENOMIC DNA]</scope>
    <source>
        <strain evidence="4">180601</strain>
        <tissue evidence="4">Whole Body</tissue>
    </source>
</reference>
<dbReference type="Pfam" id="PF00385">
    <property type="entry name" value="Chromo"/>
    <property type="match status" value="1"/>
</dbReference>
<dbReference type="PROSITE" id="PS00598">
    <property type="entry name" value="CHROMO_1"/>
    <property type="match status" value="1"/>
</dbReference>
<dbReference type="InterPro" id="IPR023780">
    <property type="entry name" value="Chromo_domain"/>
</dbReference>
<dbReference type="SUPFAM" id="SSF54160">
    <property type="entry name" value="Chromo domain-like"/>
    <property type="match status" value="1"/>
</dbReference>
<dbReference type="AlphaFoldDB" id="A0A6G0ZDW6"/>
<dbReference type="GO" id="GO:0005634">
    <property type="term" value="C:nucleus"/>
    <property type="evidence" value="ECO:0007669"/>
    <property type="project" value="UniProtKB-SubCell"/>
</dbReference>
<dbReference type="InterPro" id="IPR016197">
    <property type="entry name" value="Chromo-like_dom_sf"/>
</dbReference>
<dbReference type="Proteomes" id="UP000478052">
    <property type="component" value="Unassembled WGS sequence"/>
</dbReference>
<dbReference type="SMART" id="SM00298">
    <property type="entry name" value="CHROMO"/>
    <property type="match status" value="1"/>
</dbReference>
<keyword evidence="5" id="KW-1185">Reference proteome</keyword>
<proteinExistence type="predicted"/>
<comment type="subcellular location">
    <subcellularLocation>
        <location evidence="1">Nucleus</location>
    </subcellularLocation>
</comment>
<evidence type="ECO:0000259" key="3">
    <source>
        <dbReference type="PROSITE" id="PS50013"/>
    </source>
</evidence>
<accession>A0A6G0ZDW6</accession>
<name>A0A6G0ZDW6_APHCR</name>
<dbReference type="EMBL" id="VUJU01000635">
    <property type="protein sequence ID" value="KAF0769178.1"/>
    <property type="molecule type" value="Genomic_DNA"/>
</dbReference>
<keyword evidence="2" id="KW-0539">Nucleus</keyword>
<comment type="caution">
    <text evidence="4">The sequence shown here is derived from an EMBL/GenBank/DDBJ whole genome shotgun (WGS) entry which is preliminary data.</text>
</comment>
<dbReference type="InterPro" id="IPR000953">
    <property type="entry name" value="Chromo/chromo_shadow_dom"/>
</dbReference>
<protein>
    <submittedName>
        <fullName evidence="4">Heterochromatin protein 1-like</fullName>
    </submittedName>
</protein>
<evidence type="ECO:0000313" key="4">
    <source>
        <dbReference type="EMBL" id="KAF0769178.1"/>
    </source>
</evidence>
<gene>
    <name evidence="4" type="ORF">FWK35_00007320</name>
</gene>
<dbReference type="GO" id="GO:0005694">
    <property type="term" value="C:chromosome"/>
    <property type="evidence" value="ECO:0007669"/>
    <property type="project" value="UniProtKB-ARBA"/>
</dbReference>
<dbReference type="Gene3D" id="2.40.50.40">
    <property type="match status" value="1"/>
</dbReference>
<dbReference type="InterPro" id="IPR017984">
    <property type="entry name" value="Chromo_dom_subgr"/>
</dbReference>
<dbReference type="OrthoDB" id="1918685at2759"/>
<evidence type="ECO:0000256" key="2">
    <source>
        <dbReference type="ARBA" id="ARBA00023242"/>
    </source>
</evidence>
<dbReference type="InterPro" id="IPR051219">
    <property type="entry name" value="Heterochromatin_chromo-domain"/>
</dbReference>
<evidence type="ECO:0000313" key="5">
    <source>
        <dbReference type="Proteomes" id="UP000478052"/>
    </source>
</evidence>
<dbReference type="PANTHER" id="PTHR22812">
    <property type="entry name" value="CHROMOBOX PROTEIN"/>
    <property type="match status" value="1"/>
</dbReference>
<sequence>MPKNKQNKPEEYEVEKIIFHQSIGNSIVYFIKWKNFSMLECTWEPKKNLKKCKKVLKIYRKELKKKKQKKKAS</sequence>
<feature type="domain" description="Chromo" evidence="3">
    <location>
        <begin position="12"/>
        <end position="71"/>
    </location>
</feature>
<evidence type="ECO:0000256" key="1">
    <source>
        <dbReference type="ARBA" id="ARBA00004123"/>
    </source>
</evidence>
<dbReference type="PROSITE" id="PS50013">
    <property type="entry name" value="CHROMO_2"/>
    <property type="match status" value="1"/>
</dbReference>